<keyword evidence="2" id="KW-1003">Cell membrane</keyword>
<name>A0A2I0VQR3_9ASPA</name>
<reference evidence="11 12" key="1">
    <citation type="journal article" date="2016" name="Sci. Rep.">
        <title>The Dendrobium catenatum Lindl. genome sequence provides insights into polysaccharide synthase, floral development and adaptive evolution.</title>
        <authorList>
            <person name="Zhang G.Q."/>
            <person name="Xu Q."/>
            <person name="Bian C."/>
            <person name="Tsai W.C."/>
            <person name="Yeh C.M."/>
            <person name="Liu K.W."/>
            <person name="Yoshida K."/>
            <person name="Zhang L.S."/>
            <person name="Chang S.B."/>
            <person name="Chen F."/>
            <person name="Shi Y."/>
            <person name="Su Y.Y."/>
            <person name="Zhang Y.Q."/>
            <person name="Chen L.J."/>
            <person name="Yin Y."/>
            <person name="Lin M."/>
            <person name="Huang H."/>
            <person name="Deng H."/>
            <person name="Wang Z.W."/>
            <person name="Zhu S.L."/>
            <person name="Zhao X."/>
            <person name="Deng C."/>
            <person name="Niu S.C."/>
            <person name="Huang J."/>
            <person name="Wang M."/>
            <person name="Liu G.H."/>
            <person name="Yang H.J."/>
            <person name="Xiao X.J."/>
            <person name="Hsiao Y.Y."/>
            <person name="Wu W.L."/>
            <person name="Chen Y.Y."/>
            <person name="Mitsuda N."/>
            <person name="Ohme-Takagi M."/>
            <person name="Luo Y.B."/>
            <person name="Van de Peer Y."/>
            <person name="Liu Z.J."/>
        </authorList>
    </citation>
    <scope>NUCLEOTIDE SEQUENCE [LARGE SCALE GENOMIC DNA]</scope>
    <source>
        <tissue evidence="11">The whole plant</tissue>
    </source>
</reference>
<evidence type="ECO:0000256" key="2">
    <source>
        <dbReference type="ARBA" id="ARBA00022475"/>
    </source>
</evidence>
<evidence type="ECO:0000256" key="9">
    <source>
        <dbReference type="SAM" id="MobiDB-lite"/>
    </source>
</evidence>
<evidence type="ECO:0000256" key="6">
    <source>
        <dbReference type="ARBA" id="ARBA00023136"/>
    </source>
</evidence>
<dbReference type="Proteomes" id="UP000233837">
    <property type="component" value="Unassembled WGS sequence"/>
</dbReference>
<evidence type="ECO:0000256" key="3">
    <source>
        <dbReference type="ARBA" id="ARBA00022692"/>
    </source>
</evidence>
<comment type="similarity">
    <text evidence="7">Belongs to the plant Proton pump-interactor protein family.</text>
</comment>
<keyword evidence="12" id="KW-1185">Reference proteome</keyword>
<comment type="subcellular location">
    <subcellularLocation>
        <location evidence="1">Cell membrane</location>
        <topology evidence="1">Single-pass membrane protein</topology>
    </subcellularLocation>
</comment>
<dbReference type="InterPro" id="IPR055282">
    <property type="entry name" value="PPI1-4"/>
</dbReference>
<dbReference type="GO" id="GO:0005886">
    <property type="term" value="C:plasma membrane"/>
    <property type="evidence" value="ECO:0007669"/>
    <property type="project" value="UniProtKB-SubCell"/>
</dbReference>
<evidence type="ECO:0000256" key="4">
    <source>
        <dbReference type="ARBA" id="ARBA00022989"/>
    </source>
</evidence>
<feature type="transmembrane region" description="Helical" evidence="10">
    <location>
        <begin position="615"/>
        <end position="638"/>
    </location>
</feature>
<keyword evidence="5 8" id="KW-0175">Coiled coil</keyword>
<gene>
    <name evidence="11" type="primary">PPI1</name>
    <name evidence="11" type="ORF">MA16_Dca015759</name>
</gene>
<sequence length="642" mass="72968">MVMEVLGADITIGQVKTVIDEEGNMENNRRMTMADVSEKSDLLDGSIVVNGETKEVEHVTDSAVPKDAVDEWPENKPTHYLYFIRYRSYEDIKLKTKIEHADREVQRKTQARIQITEALREKRSEKADLISQLKPLQEEERQFRAVMDGKRKEMEPLQTALGKLRGAKNVATEKGVGLCSSEEELNETIHSLQYCIQHESNTLAMEKQLLKEIKQLEASREKVIANAALRTKIQESFGQKDAIQDQVKLIGADLDGARKEQQAVRAKIQHLEEKLNGVRAELDSLQSELVAINETRDKAYQTFTLLRKERDESNACFFQYRSLMNNVKGLSINKNISALKELSVNEVEKFMTQWSSSKAFRDDYEKRILSSLDARQLSRDGRMRNPDEKPIISVAPSSIVPEKESAKASIEKFEAEKEPSKTSSTKKEKGNVIPPRHEAVSSRRTREETTLKPVEVAVLKQVPEAENPSAADKFPKEHSESDEIDPTKLKEIKREEEIAKAKSAMERKKKLAEKAAAKAAVRAQKEAEKKLKEKEKKARKKVGVSSQPADGEQSESETKEAEPELQEETNVNTDSTKPEKVKDQFKEKSIRSRGRAKGQNQMPKVLLKKKKQHSYWLWAVPAAICALLLVVIGFYYSLRKIQ</sequence>
<organism evidence="11 12">
    <name type="scientific">Dendrobium catenatum</name>
    <dbReference type="NCBI Taxonomy" id="906689"/>
    <lineage>
        <taxon>Eukaryota</taxon>
        <taxon>Viridiplantae</taxon>
        <taxon>Streptophyta</taxon>
        <taxon>Embryophyta</taxon>
        <taxon>Tracheophyta</taxon>
        <taxon>Spermatophyta</taxon>
        <taxon>Magnoliopsida</taxon>
        <taxon>Liliopsida</taxon>
        <taxon>Asparagales</taxon>
        <taxon>Orchidaceae</taxon>
        <taxon>Epidendroideae</taxon>
        <taxon>Malaxideae</taxon>
        <taxon>Dendrobiinae</taxon>
        <taxon>Dendrobium</taxon>
    </lineage>
</organism>
<dbReference type="EMBL" id="KZ503316">
    <property type="protein sequence ID" value="PKU65723.1"/>
    <property type="molecule type" value="Genomic_DNA"/>
</dbReference>
<keyword evidence="6 10" id="KW-0472">Membrane</keyword>
<accession>A0A2I0VQR3</accession>
<evidence type="ECO:0000256" key="7">
    <source>
        <dbReference type="ARBA" id="ARBA00038080"/>
    </source>
</evidence>
<feature type="compositionally biased region" description="Basic and acidic residues" evidence="9">
    <location>
        <begin position="576"/>
        <end position="590"/>
    </location>
</feature>
<dbReference type="PANTHER" id="PTHR32219:SF2">
    <property type="entry name" value="PROTON PUMP-INTERACTOR 1"/>
    <property type="match status" value="1"/>
</dbReference>
<dbReference type="AlphaFoldDB" id="A0A2I0VQR3"/>
<protein>
    <submittedName>
        <fullName evidence="11">Proton pump-interactor 1</fullName>
    </submittedName>
</protein>
<evidence type="ECO:0000256" key="10">
    <source>
        <dbReference type="SAM" id="Phobius"/>
    </source>
</evidence>
<evidence type="ECO:0000256" key="5">
    <source>
        <dbReference type="ARBA" id="ARBA00023054"/>
    </source>
</evidence>
<evidence type="ECO:0000256" key="8">
    <source>
        <dbReference type="SAM" id="Coils"/>
    </source>
</evidence>
<dbReference type="STRING" id="906689.A0A2I0VQR3"/>
<feature type="compositionally biased region" description="Basic and acidic residues" evidence="9">
    <location>
        <begin position="473"/>
        <end position="516"/>
    </location>
</feature>
<dbReference type="OrthoDB" id="2195113at2759"/>
<evidence type="ECO:0000313" key="11">
    <source>
        <dbReference type="EMBL" id="PKU65723.1"/>
    </source>
</evidence>
<reference evidence="11 12" key="2">
    <citation type="journal article" date="2017" name="Nature">
        <title>The Apostasia genome and the evolution of orchids.</title>
        <authorList>
            <person name="Zhang G.Q."/>
            <person name="Liu K.W."/>
            <person name="Li Z."/>
            <person name="Lohaus R."/>
            <person name="Hsiao Y.Y."/>
            <person name="Niu S.C."/>
            <person name="Wang J.Y."/>
            <person name="Lin Y.C."/>
            <person name="Xu Q."/>
            <person name="Chen L.J."/>
            <person name="Yoshida K."/>
            <person name="Fujiwara S."/>
            <person name="Wang Z.W."/>
            <person name="Zhang Y.Q."/>
            <person name="Mitsuda N."/>
            <person name="Wang M."/>
            <person name="Liu G.H."/>
            <person name="Pecoraro L."/>
            <person name="Huang H.X."/>
            <person name="Xiao X.J."/>
            <person name="Lin M."/>
            <person name="Wu X.Y."/>
            <person name="Wu W.L."/>
            <person name="Chen Y.Y."/>
            <person name="Chang S.B."/>
            <person name="Sakamoto S."/>
            <person name="Ohme-Takagi M."/>
            <person name="Yagi M."/>
            <person name="Zeng S.J."/>
            <person name="Shen C.Y."/>
            <person name="Yeh C.M."/>
            <person name="Luo Y.B."/>
            <person name="Tsai W.C."/>
            <person name="Van de Peer Y."/>
            <person name="Liu Z.J."/>
        </authorList>
    </citation>
    <scope>NUCLEOTIDE SEQUENCE [LARGE SCALE GENOMIC DNA]</scope>
    <source>
        <tissue evidence="11">The whole plant</tissue>
    </source>
</reference>
<feature type="compositionally biased region" description="Basic and acidic residues" evidence="9">
    <location>
        <begin position="523"/>
        <end position="536"/>
    </location>
</feature>
<feature type="coiled-coil region" evidence="8">
    <location>
        <begin position="254"/>
        <end position="302"/>
    </location>
</feature>
<feature type="compositionally biased region" description="Basic and acidic residues" evidence="9">
    <location>
        <begin position="401"/>
        <end position="449"/>
    </location>
</feature>
<feature type="region of interest" description="Disordered" evidence="9">
    <location>
        <begin position="462"/>
        <end position="603"/>
    </location>
</feature>
<keyword evidence="3 10" id="KW-0812">Transmembrane</keyword>
<dbReference type="PANTHER" id="PTHR32219">
    <property type="entry name" value="RNA-BINDING PROTEIN YLMH-RELATED"/>
    <property type="match status" value="1"/>
</dbReference>
<keyword evidence="4 10" id="KW-1133">Transmembrane helix</keyword>
<feature type="region of interest" description="Disordered" evidence="9">
    <location>
        <begin position="398"/>
        <end position="449"/>
    </location>
</feature>
<evidence type="ECO:0000313" key="12">
    <source>
        <dbReference type="Proteomes" id="UP000233837"/>
    </source>
</evidence>
<proteinExistence type="inferred from homology"/>
<evidence type="ECO:0000256" key="1">
    <source>
        <dbReference type="ARBA" id="ARBA00004162"/>
    </source>
</evidence>